<dbReference type="AlphaFoldDB" id="A0A391PG11"/>
<gene>
    <name evidence="1" type="ORF">KIPB_017281</name>
</gene>
<sequence length="49" mass="5213">MYYTTQGGEVVHATAADKTHLGSECSTVYGTRVPTIEAGYIGTNPLYST</sequence>
<organism evidence="1 2">
    <name type="scientific">Kipferlia bialata</name>
    <dbReference type="NCBI Taxonomy" id="797122"/>
    <lineage>
        <taxon>Eukaryota</taxon>
        <taxon>Metamonada</taxon>
        <taxon>Carpediemonas-like organisms</taxon>
        <taxon>Kipferlia</taxon>
    </lineage>
</organism>
<keyword evidence="2" id="KW-1185">Reference proteome</keyword>
<comment type="caution">
    <text evidence="1">The sequence shown here is derived from an EMBL/GenBank/DDBJ whole genome shotgun (WGS) entry which is preliminary data.</text>
</comment>
<feature type="non-terminal residue" evidence="1">
    <location>
        <position position="1"/>
    </location>
</feature>
<evidence type="ECO:0000313" key="1">
    <source>
        <dbReference type="EMBL" id="GCA65512.1"/>
    </source>
</evidence>
<evidence type="ECO:0000313" key="2">
    <source>
        <dbReference type="Proteomes" id="UP000265618"/>
    </source>
</evidence>
<dbReference type="EMBL" id="BDIP01011395">
    <property type="protein sequence ID" value="GCA65512.1"/>
    <property type="molecule type" value="Genomic_DNA"/>
</dbReference>
<accession>A0A391PG11</accession>
<dbReference type="Proteomes" id="UP000265618">
    <property type="component" value="Unassembled WGS sequence"/>
</dbReference>
<proteinExistence type="predicted"/>
<protein>
    <submittedName>
        <fullName evidence="1">Uncharacterized protein</fullName>
    </submittedName>
</protein>
<reference evidence="1 2" key="1">
    <citation type="journal article" date="2018" name="PLoS ONE">
        <title>The draft genome of Kipferlia bialata reveals reductive genome evolution in fornicate parasites.</title>
        <authorList>
            <person name="Tanifuji G."/>
            <person name="Takabayashi S."/>
            <person name="Kume K."/>
            <person name="Takagi M."/>
            <person name="Nakayama T."/>
            <person name="Kamikawa R."/>
            <person name="Inagaki Y."/>
            <person name="Hashimoto T."/>
        </authorList>
    </citation>
    <scope>NUCLEOTIDE SEQUENCE [LARGE SCALE GENOMIC DNA]</scope>
    <source>
        <strain evidence="1">NY0173</strain>
    </source>
</reference>
<name>A0A391PG11_9EUKA</name>